<keyword evidence="2 6" id="KW-0645">Protease</keyword>
<comment type="caution">
    <text evidence="12">The sequence shown here is derived from an EMBL/GenBank/DDBJ whole genome shotgun (WGS) entry which is preliminary data.</text>
</comment>
<dbReference type="Gene3D" id="2.60.40.10">
    <property type="entry name" value="Immunoglobulins"/>
    <property type="match status" value="1"/>
</dbReference>
<evidence type="ECO:0000256" key="2">
    <source>
        <dbReference type="ARBA" id="ARBA00022670"/>
    </source>
</evidence>
<dbReference type="InterPro" id="IPR050131">
    <property type="entry name" value="Peptidase_S8_subtilisin-like"/>
</dbReference>
<dbReference type="SUPFAM" id="SSF52743">
    <property type="entry name" value="Subtilisin-like"/>
    <property type="match status" value="1"/>
</dbReference>
<gene>
    <name evidence="12" type="ORF">A4H02_09085</name>
</gene>
<organism evidence="12 13">
    <name type="scientific">Fervidobacterium thailandense</name>
    <dbReference type="NCBI Taxonomy" id="1008305"/>
    <lineage>
        <taxon>Bacteria</taxon>
        <taxon>Thermotogati</taxon>
        <taxon>Thermotogota</taxon>
        <taxon>Thermotogae</taxon>
        <taxon>Thermotogales</taxon>
        <taxon>Fervidobacteriaceae</taxon>
        <taxon>Fervidobacterium</taxon>
    </lineage>
</organism>
<protein>
    <submittedName>
        <fullName evidence="12">Peptidase S8</fullName>
    </submittedName>
</protein>
<evidence type="ECO:0000313" key="13">
    <source>
        <dbReference type="Proteomes" id="UP000094570"/>
    </source>
</evidence>
<evidence type="ECO:0000259" key="10">
    <source>
        <dbReference type="Pfam" id="PF22349"/>
    </source>
</evidence>
<dbReference type="OrthoDB" id="9798386at2"/>
<evidence type="ECO:0000313" key="12">
    <source>
        <dbReference type="EMBL" id="ODN29758.1"/>
    </source>
</evidence>
<dbReference type="Gene3D" id="2.60.40.1800">
    <property type="match status" value="1"/>
</dbReference>
<proteinExistence type="inferred from homology"/>
<dbReference type="EMBL" id="LWAF01000021">
    <property type="protein sequence ID" value="ODN29758.1"/>
    <property type="molecule type" value="Genomic_DNA"/>
</dbReference>
<feature type="domain" description="Fervidolysin-like N-terminal prodomain" evidence="9">
    <location>
        <begin position="58"/>
        <end position="129"/>
    </location>
</feature>
<accession>A0A1E3G284</accession>
<dbReference type="AlphaFoldDB" id="A0A1E3G284"/>
<dbReference type="Proteomes" id="UP000094570">
    <property type="component" value="Unassembled WGS sequence"/>
</dbReference>
<evidence type="ECO:0000259" key="9">
    <source>
        <dbReference type="Pfam" id="PF22148"/>
    </source>
</evidence>
<dbReference type="InterPro" id="IPR056489">
    <property type="entry name" value="Ig_Fls_DR_A0283-like"/>
</dbReference>
<feature type="active site" description="Charge relay system" evidence="5 6">
    <location>
        <position position="195"/>
    </location>
</feature>
<evidence type="ECO:0000256" key="3">
    <source>
        <dbReference type="ARBA" id="ARBA00022801"/>
    </source>
</evidence>
<feature type="domain" description="Fervidolysin second beta-sandwich" evidence="10">
    <location>
        <begin position="619"/>
        <end position="706"/>
    </location>
</feature>
<dbReference type="STRING" id="1008305.A4H02_09085"/>
<reference evidence="13" key="1">
    <citation type="submission" date="2016-04" db="EMBL/GenBank/DDBJ databases">
        <title>The genome sequence project of a novel Fervidobacterium isolate from a hot spring in Thailand.</title>
        <authorList>
            <person name="Gonzalez J.M."/>
            <person name="Cuecas A."/>
            <person name="Kanoksilapatham W."/>
        </authorList>
    </citation>
    <scope>NUCLEOTIDE SEQUENCE [LARGE SCALE GENOMIC DNA]</scope>
    <source>
        <strain evidence="13">FC2004</strain>
    </source>
</reference>
<evidence type="ECO:0000256" key="4">
    <source>
        <dbReference type="ARBA" id="ARBA00022825"/>
    </source>
</evidence>
<evidence type="ECO:0000256" key="1">
    <source>
        <dbReference type="ARBA" id="ARBA00011073"/>
    </source>
</evidence>
<comment type="similarity">
    <text evidence="1 6 7">Belongs to the peptidase S8 family.</text>
</comment>
<dbReference type="PANTHER" id="PTHR43806:SF11">
    <property type="entry name" value="CEREVISIN-RELATED"/>
    <property type="match status" value="1"/>
</dbReference>
<keyword evidence="4 6" id="KW-0720">Serine protease</keyword>
<keyword evidence="13" id="KW-1185">Reference proteome</keyword>
<dbReference type="InterPro" id="IPR036852">
    <property type="entry name" value="Peptidase_S8/S53_dom_sf"/>
</dbReference>
<dbReference type="InterPro" id="IPR000209">
    <property type="entry name" value="Peptidase_S8/S53_dom"/>
</dbReference>
<evidence type="ECO:0000259" key="8">
    <source>
        <dbReference type="Pfam" id="PF00082"/>
    </source>
</evidence>
<dbReference type="GO" id="GO:0004252">
    <property type="term" value="F:serine-type endopeptidase activity"/>
    <property type="evidence" value="ECO:0007669"/>
    <property type="project" value="UniProtKB-UniRule"/>
</dbReference>
<feature type="active site" description="Charge relay system" evidence="5 6">
    <location>
        <position position="416"/>
    </location>
</feature>
<dbReference type="Pfam" id="PF00082">
    <property type="entry name" value="Peptidase_S8"/>
    <property type="match status" value="1"/>
</dbReference>
<dbReference type="GO" id="GO:0006508">
    <property type="term" value="P:proteolysis"/>
    <property type="evidence" value="ECO:0007669"/>
    <property type="project" value="UniProtKB-KW"/>
</dbReference>
<dbReference type="PROSITE" id="PS00137">
    <property type="entry name" value="SUBTILASE_HIS"/>
    <property type="match status" value="1"/>
</dbReference>
<dbReference type="InterPro" id="IPR013783">
    <property type="entry name" value="Ig-like_fold"/>
</dbReference>
<evidence type="ECO:0000256" key="5">
    <source>
        <dbReference type="PIRSR" id="PIRSR615500-1"/>
    </source>
</evidence>
<feature type="domain" description="Fervidolysin/DR-A0283-like Ig-like" evidence="11">
    <location>
        <begin position="476"/>
        <end position="577"/>
    </location>
</feature>
<dbReference type="PANTHER" id="PTHR43806">
    <property type="entry name" value="PEPTIDASE S8"/>
    <property type="match status" value="1"/>
</dbReference>
<dbReference type="Gene3D" id="3.40.50.200">
    <property type="entry name" value="Peptidase S8/S53 domain"/>
    <property type="match status" value="1"/>
</dbReference>
<feature type="domain" description="Peptidase S8/S53" evidence="8">
    <location>
        <begin position="186"/>
        <end position="464"/>
    </location>
</feature>
<dbReference type="PROSITE" id="PS00138">
    <property type="entry name" value="SUBTILASE_SER"/>
    <property type="match status" value="1"/>
</dbReference>
<dbReference type="InterPro" id="IPR023828">
    <property type="entry name" value="Peptidase_S8_Ser-AS"/>
</dbReference>
<dbReference type="InterPro" id="IPR037045">
    <property type="entry name" value="S8pro/Inhibitor_I9_sf"/>
</dbReference>
<dbReference type="SMR" id="A0A1E3G284"/>
<dbReference type="Pfam" id="PF22349">
    <property type="entry name" value="Fervidolysin_SD2"/>
    <property type="match status" value="1"/>
</dbReference>
<dbReference type="InterPro" id="IPR023827">
    <property type="entry name" value="Peptidase_S8_Asp-AS"/>
</dbReference>
<dbReference type="PROSITE" id="PS51892">
    <property type="entry name" value="SUBTILASE"/>
    <property type="match status" value="1"/>
</dbReference>
<evidence type="ECO:0000256" key="7">
    <source>
        <dbReference type="RuleBase" id="RU003355"/>
    </source>
</evidence>
<dbReference type="PROSITE" id="PS51257">
    <property type="entry name" value="PROKAR_LIPOPROTEIN"/>
    <property type="match status" value="1"/>
</dbReference>
<dbReference type="Gene3D" id="3.30.70.80">
    <property type="entry name" value="Peptidase S8 propeptide/proteinase inhibitor I9"/>
    <property type="match status" value="1"/>
</dbReference>
<dbReference type="InterPro" id="IPR054399">
    <property type="entry name" value="Fervidolysin-like_N_prodom"/>
</dbReference>
<dbReference type="PRINTS" id="PR00723">
    <property type="entry name" value="SUBTILISIN"/>
</dbReference>
<dbReference type="InterPro" id="IPR022398">
    <property type="entry name" value="Peptidase_S8_His-AS"/>
</dbReference>
<feature type="active site" description="Charge relay system" evidence="5 6">
    <location>
        <position position="233"/>
    </location>
</feature>
<evidence type="ECO:0000256" key="6">
    <source>
        <dbReference type="PROSITE-ProRule" id="PRU01240"/>
    </source>
</evidence>
<name>A0A1E3G284_9BACT</name>
<dbReference type="Pfam" id="PF24025">
    <property type="entry name" value="Ig_DR_A0283-like"/>
    <property type="match status" value="1"/>
</dbReference>
<keyword evidence="3 6" id="KW-0378">Hydrolase</keyword>
<dbReference type="InterPro" id="IPR015500">
    <property type="entry name" value="Peptidase_S8_subtilisin-rel"/>
</dbReference>
<dbReference type="Pfam" id="PF22148">
    <property type="entry name" value="Fervidolysin_NPro-like"/>
    <property type="match status" value="1"/>
</dbReference>
<sequence>MKRIALSIVVVVALLFLFACTNPKTNNFEPRTQSGTFEPRFDLTKISKPSGYSIIFGELKEGEYTEGKILVGYEDRKAVDQIVKALNGTIVREIPQIKVVSIKFNGKVADAYKKIRSLDIKGIRYVEPSYKRELIKPTRVERNPELYSKSKIGLMNGRDYGEELSNELWGHEAIGITQDLWEEASGTGIIVAVVDSGVDGTHPDLQGQVVKGYRPYFDQELPAGTDSSYGGAHGTHVAGTIAAKKDGKGIVGVAPGAKIMPIVIFDTDLNGDDRIGDYVGDDAVAAGIIWAVDNGAKVMNHSWGGWGYSHTMKAAFDYALERNVIMVCSAGNNHSDSHHQYPANYPGVIQVAAVEYNGGDYRTANFSSRSDMVTIGAPGVTILSTVPGPTSIGYEGHNRNVRATNGGTYDYYQGTSMAAPHVTGAVAVLLQNFPNAKAWQIRKLIEDTAQDIDKSGWDNDSGAGLLKLNNALSGELPTTGGLEKLEIVVTDASGEFGVPTMFVQLVDPNTKRLLAAKTDLEGVAKFYQVDDPSSWQVYIGGPDHMERALAPIDGSSDIGNWAISLRMEEERQVYKEQLSQLEPAGENRYQVKLSSEFKCKFSTQLSGATFVVTDPELKKVYYSQPYVKDQDIELYGLSGQVTLGVLLLSPAANDITIQGTVMLNGHEIPVSGTIKKGSTFAVVDDFGGYNFGTPENPLYAWWTVFGTPD</sequence>
<dbReference type="InterPro" id="IPR054400">
    <property type="entry name" value="Fervidolysin_SD2"/>
</dbReference>
<dbReference type="RefSeq" id="WP_069293857.1">
    <property type="nucleotide sequence ID" value="NZ_CP140110.1"/>
</dbReference>
<dbReference type="PROSITE" id="PS00136">
    <property type="entry name" value="SUBTILASE_ASP"/>
    <property type="match status" value="1"/>
</dbReference>
<evidence type="ECO:0000259" key="11">
    <source>
        <dbReference type="Pfam" id="PF24025"/>
    </source>
</evidence>